<organism evidence="2 3">
    <name type="scientific">Agaribacillus aureus</name>
    <dbReference type="NCBI Taxonomy" id="3051825"/>
    <lineage>
        <taxon>Bacteria</taxon>
        <taxon>Pseudomonadati</taxon>
        <taxon>Bacteroidota</taxon>
        <taxon>Cytophagia</taxon>
        <taxon>Cytophagales</taxon>
        <taxon>Splendidivirgaceae</taxon>
        <taxon>Agaribacillus</taxon>
    </lineage>
</organism>
<name>A0ABT8L9H3_9BACT</name>
<dbReference type="RefSeq" id="WP_346759743.1">
    <property type="nucleotide sequence ID" value="NZ_JAUJEB010000004.1"/>
</dbReference>
<dbReference type="Proteomes" id="UP001172083">
    <property type="component" value="Unassembled WGS sequence"/>
</dbReference>
<keyword evidence="1" id="KW-0812">Transmembrane</keyword>
<protein>
    <recommendedName>
        <fullName evidence="4">Lipoprotein</fullName>
    </recommendedName>
</protein>
<keyword evidence="1" id="KW-1133">Transmembrane helix</keyword>
<proteinExistence type="predicted"/>
<evidence type="ECO:0000313" key="2">
    <source>
        <dbReference type="EMBL" id="MDN5214409.1"/>
    </source>
</evidence>
<keyword evidence="1" id="KW-0472">Membrane</keyword>
<dbReference type="PROSITE" id="PS51257">
    <property type="entry name" value="PROKAR_LIPOPROTEIN"/>
    <property type="match status" value="1"/>
</dbReference>
<keyword evidence="3" id="KW-1185">Reference proteome</keyword>
<reference evidence="2" key="1">
    <citation type="submission" date="2023-06" db="EMBL/GenBank/DDBJ databases">
        <title>Genomic of Agaribacillus aureum.</title>
        <authorList>
            <person name="Wang G."/>
        </authorList>
    </citation>
    <scope>NUCLEOTIDE SEQUENCE</scope>
    <source>
        <strain evidence="2">BMA12</strain>
    </source>
</reference>
<sequence length="72" mass="7978">MKKLLAVVFIALIMLSSCGRRVYLNESNKITVSKKKTMSPRPRASSDVWIALLIAVPNLIFFGSTISDQNGH</sequence>
<feature type="transmembrane region" description="Helical" evidence="1">
    <location>
        <begin position="48"/>
        <end position="66"/>
    </location>
</feature>
<dbReference type="EMBL" id="JAUJEB010000004">
    <property type="protein sequence ID" value="MDN5214409.1"/>
    <property type="molecule type" value="Genomic_DNA"/>
</dbReference>
<comment type="caution">
    <text evidence="2">The sequence shown here is derived from an EMBL/GenBank/DDBJ whole genome shotgun (WGS) entry which is preliminary data.</text>
</comment>
<gene>
    <name evidence="2" type="ORF">QQ020_20180</name>
</gene>
<evidence type="ECO:0000256" key="1">
    <source>
        <dbReference type="SAM" id="Phobius"/>
    </source>
</evidence>
<evidence type="ECO:0000313" key="3">
    <source>
        <dbReference type="Proteomes" id="UP001172083"/>
    </source>
</evidence>
<evidence type="ECO:0008006" key="4">
    <source>
        <dbReference type="Google" id="ProtNLM"/>
    </source>
</evidence>
<accession>A0ABT8L9H3</accession>